<dbReference type="Gene3D" id="3.40.50.1820">
    <property type="entry name" value="alpha/beta hydrolase"/>
    <property type="match status" value="1"/>
</dbReference>
<organism evidence="1 2">
    <name type="scientific">Thermosulfuriphilus ammonigenes</name>
    <dbReference type="NCBI Taxonomy" id="1936021"/>
    <lineage>
        <taxon>Bacteria</taxon>
        <taxon>Pseudomonadati</taxon>
        <taxon>Thermodesulfobacteriota</taxon>
        <taxon>Thermodesulfobacteria</taxon>
        <taxon>Thermodesulfobacteriales</taxon>
        <taxon>Thermodesulfobacteriaceae</taxon>
        <taxon>Thermosulfuriphilus</taxon>
    </lineage>
</organism>
<dbReference type="InterPro" id="IPR007398">
    <property type="entry name" value="BioG"/>
</dbReference>
<proteinExistence type="predicted"/>
<dbReference type="EMBL" id="CP048877">
    <property type="protein sequence ID" value="QIJ72011.1"/>
    <property type="molecule type" value="Genomic_DNA"/>
</dbReference>
<dbReference type="SUPFAM" id="SSF53474">
    <property type="entry name" value="alpha/beta-Hydrolases"/>
    <property type="match status" value="1"/>
</dbReference>
<dbReference type="InterPro" id="IPR029058">
    <property type="entry name" value="AB_hydrolase_fold"/>
</dbReference>
<dbReference type="RefSeq" id="WP_166032228.1">
    <property type="nucleotide sequence ID" value="NZ_CP048877.1"/>
</dbReference>
<reference evidence="1 2" key="1">
    <citation type="submission" date="2020-02" db="EMBL/GenBank/DDBJ databases">
        <title>Genome analysis of Thermosulfuriphilus ammonigenes ST65T, an anaerobic thermophilic chemolithoautotrophic bacterium isolated from a deep-sea hydrothermal vent.</title>
        <authorList>
            <person name="Slobodkina G."/>
            <person name="Allioux M."/>
            <person name="Merkel A."/>
            <person name="Alain K."/>
            <person name="Jebbar M."/>
            <person name="Slobodkin A."/>
        </authorList>
    </citation>
    <scope>NUCLEOTIDE SEQUENCE [LARGE SCALE GENOMIC DNA]</scope>
    <source>
        <strain evidence="1 2">ST65</strain>
    </source>
</reference>
<name>A0A6G7PWW8_9BACT</name>
<accession>A0A6G7PWW8</accession>
<evidence type="ECO:0000313" key="1">
    <source>
        <dbReference type="EMBL" id="QIJ72011.1"/>
    </source>
</evidence>
<sequence length="222" mass="25755">MNLVFLIREGRPELVLFFTGWAMDERPFLPLIKGPYDLALVYDYRQIRLPDLPPYPRIHVLAWSAGVSVALSLIDRLSADTWTFINGTGAFCHPDWGIHPRIMTRTISALKASPQKTLEAFYKNMFQGEEGLKRFWQNRPRRNPTEILEELKALTALEARRVVPKGKVNILVGTRDRIVPPRSQKAFWVRFGFNYQEKNWGHFPFYRFQHLGNLLGKGTNEA</sequence>
<dbReference type="Pfam" id="PF04301">
    <property type="entry name" value="BioG"/>
    <property type="match status" value="1"/>
</dbReference>
<keyword evidence="2" id="KW-1185">Reference proteome</keyword>
<evidence type="ECO:0000313" key="2">
    <source>
        <dbReference type="Proteomes" id="UP000502179"/>
    </source>
</evidence>
<gene>
    <name evidence="1" type="ORF">G4V39_06915</name>
</gene>
<protein>
    <submittedName>
        <fullName evidence="1">DUF452 family protein</fullName>
    </submittedName>
</protein>
<dbReference type="KEGG" id="tav:G4V39_06915"/>
<dbReference type="Proteomes" id="UP000502179">
    <property type="component" value="Chromosome"/>
</dbReference>
<dbReference type="AlphaFoldDB" id="A0A6G7PWW8"/>